<accession>A0A840SX56</accession>
<dbReference type="Pfam" id="PF04085">
    <property type="entry name" value="MreC"/>
    <property type="match status" value="1"/>
</dbReference>
<keyword evidence="8" id="KW-1185">Reference proteome</keyword>
<evidence type="ECO:0000256" key="4">
    <source>
        <dbReference type="ARBA" id="ARBA00032089"/>
    </source>
</evidence>
<dbReference type="RefSeq" id="WP_184153128.1">
    <property type="nucleotide sequence ID" value="NZ_JACHFM010000004.1"/>
</dbReference>
<dbReference type="EMBL" id="JACHFM010000004">
    <property type="protein sequence ID" value="MBB5223701.1"/>
    <property type="molecule type" value="Genomic_DNA"/>
</dbReference>
<keyword evidence="5" id="KW-0472">Membrane</keyword>
<keyword evidence="5" id="KW-0812">Transmembrane</keyword>
<sequence>MALRSDSPPNYLRGVRRVLIGTFAVLLIGLFLLWRIDNARVEQFRIDLVDRFVPGFEWTTKPVAHVARMIADLRAYGRIYEQNTELRRELQRMQGWREAALQLEQKNAKLLALNRVRLNPRLTFVTAEVLADSGSPFRNSAMVNVGRIDGVEDGWAAMDGLGLVGRVAGVGERSSRIILVTDASSRVPVTIRPSGQRAMVSGDNTPSPTLEFLDQGDELRPGDRVVSSGDGGLYPPDILIGQVFTGKDGRARVRLAADTRRLEFVRVVRSVPPAVVEGPGGLIGPLRPATPAAVGSVSE</sequence>
<gene>
    <name evidence="7" type="ORF">HNP73_003655</name>
</gene>
<evidence type="ECO:0000256" key="1">
    <source>
        <dbReference type="ARBA" id="ARBA00009369"/>
    </source>
</evidence>
<comment type="similarity">
    <text evidence="1">Belongs to the MreC family.</text>
</comment>
<dbReference type="PANTHER" id="PTHR34138">
    <property type="entry name" value="CELL SHAPE-DETERMINING PROTEIN MREC"/>
    <property type="match status" value="1"/>
</dbReference>
<dbReference type="GO" id="GO:0008360">
    <property type="term" value="P:regulation of cell shape"/>
    <property type="evidence" value="ECO:0007669"/>
    <property type="project" value="UniProtKB-KW"/>
</dbReference>
<dbReference type="InterPro" id="IPR055342">
    <property type="entry name" value="MreC_beta-barrel_core"/>
</dbReference>
<dbReference type="InterPro" id="IPR042175">
    <property type="entry name" value="Cell/Rod_MreC_2"/>
</dbReference>
<evidence type="ECO:0000256" key="3">
    <source>
        <dbReference type="ARBA" id="ARBA00022960"/>
    </source>
</evidence>
<feature type="domain" description="Rod shape-determining protein MreC beta-barrel core" evidence="6">
    <location>
        <begin position="129"/>
        <end position="268"/>
    </location>
</feature>
<dbReference type="AlphaFoldDB" id="A0A840SX56"/>
<evidence type="ECO:0000256" key="2">
    <source>
        <dbReference type="ARBA" id="ARBA00013855"/>
    </source>
</evidence>
<keyword evidence="3" id="KW-0133">Cell shape</keyword>
<dbReference type="InterPro" id="IPR042177">
    <property type="entry name" value="Cell/Rod_1"/>
</dbReference>
<evidence type="ECO:0000256" key="5">
    <source>
        <dbReference type="SAM" id="Phobius"/>
    </source>
</evidence>
<dbReference type="Gene3D" id="2.40.10.350">
    <property type="entry name" value="Rod shape-determining protein MreC, domain 2"/>
    <property type="match status" value="1"/>
</dbReference>
<dbReference type="Proteomes" id="UP000549457">
    <property type="component" value="Unassembled WGS sequence"/>
</dbReference>
<proteinExistence type="inferred from homology"/>
<name>A0A840SX56_9RHOB</name>
<reference evidence="7 8" key="1">
    <citation type="submission" date="2020-08" db="EMBL/GenBank/DDBJ databases">
        <title>Genomic Encyclopedia of Type Strains, Phase IV (KMG-IV): sequencing the most valuable type-strain genomes for metagenomic binning, comparative biology and taxonomic classification.</title>
        <authorList>
            <person name="Goeker M."/>
        </authorList>
    </citation>
    <scope>NUCLEOTIDE SEQUENCE [LARGE SCALE GENOMIC DNA]</scope>
    <source>
        <strain evidence="7 8">DSM 101730</strain>
    </source>
</reference>
<evidence type="ECO:0000313" key="8">
    <source>
        <dbReference type="Proteomes" id="UP000549457"/>
    </source>
</evidence>
<organism evidence="7 8">
    <name type="scientific">Amaricoccus macauensis</name>
    <dbReference type="NCBI Taxonomy" id="57001"/>
    <lineage>
        <taxon>Bacteria</taxon>
        <taxon>Pseudomonadati</taxon>
        <taxon>Pseudomonadota</taxon>
        <taxon>Alphaproteobacteria</taxon>
        <taxon>Rhodobacterales</taxon>
        <taxon>Paracoccaceae</taxon>
        <taxon>Amaricoccus</taxon>
    </lineage>
</organism>
<protein>
    <recommendedName>
        <fullName evidence="2">Cell shape-determining protein MreC</fullName>
    </recommendedName>
    <alternativeName>
        <fullName evidence="4">Cell shape protein MreC</fullName>
    </alternativeName>
</protein>
<evidence type="ECO:0000313" key="7">
    <source>
        <dbReference type="EMBL" id="MBB5223701.1"/>
    </source>
</evidence>
<feature type="transmembrane region" description="Helical" evidence="5">
    <location>
        <begin position="18"/>
        <end position="36"/>
    </location>
</feature>
<comment type="caution">
    <text evidence="7">The sequence shown here is derived from an EMBL/GenBank/DDBJ whole genome shotgun (WGS) entry which is preliminary data.</text>
</comment>
<dbReference type="InterPro" id="IPR007221">
    <property type="entry name" value="MreC"/>
</dbReference>
<dbReference type="PANTHER" id="PTHR34138:SF1">
    <property type="entry name" value="CELL SHAPE-DETERMINING PROTEIN MREC"/>
    <property type="match status" value="1"/>
</dbReference>
<dbReference type="Gene3D" id="2.40.10.340">
    <property type="entry name" value="Rod shape-determining protein MreC, domain 1"/>
    <property type="match status" value="1"/>
</dbReference>
<keyword evidence="5" id="KW-1133">Transmembrane helix</keyword>
<evidence type="ECO:0000259" key="6">
    <source>
        <dbReference type="Pfam" id="PF04085"/>
    </source>
</evidence>
<dbReference type="GO" id="GO:0005886">
    <property type="term" value="C:plasma membrane"/>
    <property type="evidence" value="ECO:0007669"/>
    <property type="project" value="TreeGrafter"/>
</dbReference>